<organism evidence="1 2">
    <name type="scientific">Paenibacillus alginolyticus</name>
    <dbReference type="NCBI Taxonomy" id="59839"/>
    <lineage>
        <taxon>Bacteria</taxon>
        <taxon>Bacillati</taxon>
        <taxon>Bacillota</taxon>
        <taxon>Bacilli</taxon>
        <taxon>Bacillales</taxon>
        <taxon>Paenibacillaceae</taxon>
        <taxon>Paenibacillus</taxon>
    </lineage>
</organism>
<keyword evidence="2" id="KW-1185">Reference proteome</keyword>
<dbReference type="EMBL" id="JAMDMX010000002">
    <property type="protein sequence ID" value="MCY9691676.1"/>
    <property type="molecule type" value="Genomic_DNA"/>
</dbReference>
<name>A0ABT4G674_9BACL</name>
<gene>
    <name evidence="1" type="ORF">M5X19_01870</name>
</gene>
<proteinExistence type="predicted"/>
<reference evidence="1 2" key="1">
    <citation type="submission" date="2022-05" db="EMBL/GenBank/DDBJ databases">
        <title>Genome Sequencing of Bee-Associated Microbes.</title>
        <authorList>
            <person name="Dunlap C."/>
        </authorList>
    </citation>
    <scope>NUCLEOTIDE SEQUENCE [LARGE SCALE GENOMIC DNA]</scope>
    <source>
        <strain evidence="1 2">NRRL B-14421</strain>
    </source>
</reference>
<sequence>MDNENRNLLNTHDVDEACMQEEICNPDFDLMRDYAKQLNGEMDVDKKDA</sequence>
<comment type="caution">
    <text evidence="1">The sequence shown here is derived from an EMBL/GenBank/DDBJ whole genome shotgun (WGS) entry which is preliminary data.</text>
</comment>
<evidence type="ECO:0000313" key="2">
    <source>
        <dbReference type="Proteomes" id="UP001527099"/>
    </source>
</evidence>
<dbReference type="RefSeq" id="WP_268613470.1">
    <property type="nucleotide sequence ID" value="NZ_JAMDMX010000002.1"/>
</dbReference>
<dbReference type="Proteomes" id="UP001527099">
    <property type="component" value="Unassembled WGS sequence"/>
</dbReference>
<accession>A0ABT4G674</accession>
<protein>
    <submittedName>
        <fullName evidence="1">Uncharacterized protein</fullName>
    </submittedName>
</protein>
<evidence type="ECO:0000313" key="1">
    <source>
        <dbReference type="EMBL" id="MCY9691676.1"/>
    </source>
</evidence>